<organism evidence="3 4">
    <name type="scientific">Gordonibacter faecis</name>
    <dbReference type="NCBI Taxonomy" id="3047475"/>
    <lineage>
        <taxon>Bacteria</taxon>
        <taxon>Bacillati</taxon>
        <taxon>Actinomycetota</taxon>
        <taxon>Coriobacteriia</taxon>
        <taxon>Eggerthellales</taxon>
        <taxon>Eggerthellaceae</taxon>
        <taxon>Gordonibacter</taxon>
    </lineage>
</organism>
<dbReference type="SMART" id="SM00495">
    <property type="entry name" value="ChtBD3"/>
    <property type="match status" value="1"/>
</dbReference>
<dbReference type="SUPFAM" id="SSF51055">
    <property type="entry name" value="Carbohydrate binding domain"/>
    <property type="match status" value="1"/>
</dbReference>
<proteinExistence type="predicted"/>
<accession>A0ABT7DQ04</accession>
<name>A0ABT7DQ04_9ACTN</name>
<sequence length="141" mass="15308">MEKAELDARIAMLGQMHTAMQYAVRDVDLTDEEAMKINTIYPAWGDGVAYAVGAVVNHNNNLYRCAQAHTSQADWTPDAAASLWSPISIAEDGTEMWTQPSGAHDAYAAGAVVLHGGKRWVSDIDGNVWEPGLHGWTEQPA</sequence>
<reference evidence="3 4" key="1">
    <citation type="submission" date="2023-05" db="EMBL/GenBank/DDBJ databases">
        <title>Gordonibacter KGMB12511T sp. nov., isolated from faeces of healthy Korean.</title>
        <authorList>
            <person name="Kim H.S."/>
            <person name="Kim J.-S."/>
            <person name="Suh M.K."/>
            <person name="Eom M.K."/>
            <person name="Do H.E."/>
            <person name="Lee J.-S."/>
        </authorList>
    </citation>
    <scope>NUCLEOTIDE SEQUENCE [LARGE SCALE GENOMIC DNA]</scope>
    <source>
        <strain evidence="3 4">KGMB12511</strain>
    </source>
</reference>
<dbReference type="InterPro" id="IPR003610">
    <property type="entry name" value="CBM5/12"/>
</dbReference>
<evidence type="ECO:0000313" key="4">
    <source>
        <dbReference type="Proteomes" id="UP001232750"/>
    </source>
</evidence>
<keyword evidence="1" id="KW-0378">Hydrolase</keyword>
<gene>
    <name evidence="3" type="ORF">QNJ86_12465</name>
</gene>
<dbReference type="RefSeq" id="WP_283832967.1">
    <property type="nucleotide sequence ID" value="NZ_JASJEU010000024.1"/>
</dbReference>
<dbReference type="CDD" id="cd12214">
    <property type="entry name" value="ChiA1_BD"/>
    <property type="match status" value="1"/>
</dbReference>
<evidence type="ECO:0000259" key="2">
    <source>
        <dbReference type="SMART" id="SM00495"/>
    </source>
</evidence>
<evidence type="ECO:0000256" key="1">
    <source>
        <dbReference type="ARBA" id="ARBA00022801"/>
    </source>
</evidence>
<keyword evidence="4" id="KW-1185">Reference proteome</keyword>
<dbReference type="Proteomes" id="UP001232750">
    <property type="component" value="Unassembled WGS sequence"/>
</dbReference>
<dbReference type="Pfam" id="PF02839">
    <property type="entry name" value="CBM_5_12"/>
    <property type="match status" value="1"/>
</dbReference>
<dbReference type="EMBL" id="JASJEU010000024">
    <property type="protein sequence ID" value="MDJ1651619.1"/>
    <property type="molecule type" value="Genomic_DNA"/>
</dbReference>
<feature type="domain" description="Chitin-binding type-3" evidence="2">
    <location>
        <begin position="41"/>
        <end position="87"/>
    </location>
</feature>
<protein>
    <recommendedName>
        <fullName evidence="2">Chitin-binding type-3 domain-containing protein</fullName>
    </recommendedName>
</protein>
<comment type="caution">
    <text evidence="3">The sequence shown here is derived from an EMBL/GenBank/DDBJ whole genome shotgun (WGS) entry which is preliminary data.</text>
</comment>
<evidence type="ECO:0000313" key="3">
    <source>
        <dbReference type="EMBL" id="MDJ1651619.1"/>
    </source>
</evidence>
<dbReference type="Gene3D" id="2.10.10.90">
    <property type="match status" value="1"/>
</dbReference>
<dbReference type="InterPro" id="IPR036573">
    <property type="entry name" value="CBM_sf_5/12"/>
</dbReference>